<reference evidence="1 2" key="1">
    <citation type="submission" date="2016-01" db="EMBL/GenBank/DDBJ databases">
        <title>The new phylogeny of the genus Mycobacterium.</title>
        <authorList>
            <person name="Tarcisio F."/>
            <person name="Conor M."/>
            <person name="Antonella G."/>
            <person name="Elisabetta G."/>
            <person name="Giulia F.S."/>
            <person name="Sara T."/>
            <person name="Anna F."/>
            <person name="Clotilde B."/>
            <person name="Roberto B."/>
            <person name="Veronica D.S."/>
            <person name="Fabio R."/>
            <person name="Monica P."/>
            <person name="Olivier J."/>
            <person name="Enrico T."/>
            <person name="Nicola S."/>
        </authorList>
    </citation>
    <scope>NUCLEOTIDE SEQUENCE [LARGE SCALE GENOMIC DNA]</scope>
    <source>
        <strain evidence="1 2">DSM 45176</strain>
    </source>
</reference>
<dbReference type="Proteomes" id="UP000193087">
    <property type="component" value="Unassembled WGS sequence"/>
</dbReference>
<gene>
    <name evidence="1" type="ORF">AWC22_25025</name>
</gene>
<organism evidence="1 2">
    <name type="scientific">Mycobacterium riyadhense</name>
    <dbReference type="NCBI Taxonomy" id="486698"/>
    <lineage>
        <taxon>Bacteria</taxon>
        <taxon>Bacillati</taxon>
        <taxon>Actinomycetota</taxon>
        <taxon>Actinomycetes</taxon>
        <taxon>Mycobacteriales</taxon>
        <taxon>Mycobacteriaceae</taxon>
        <taxon>Mycobacterium</taxon>
    </lineage>
</organism>
<dbReference type="RefSeq" id="WP_085251814.1">
    <property type="nucleotide sequence ID" value="NZ_CAJMWI010000001.1"/>
</dbReference>
<sequence>MTDTLIVHSPTALDRMPHEVAAPVAHAYCDSLTQVFFCAGLIAVVGAPWRCFCETSNNLETQGGHPGRDSVCSRPFGG</sequence>
<accession>A0A1X2C5W0</accession>
<dbReference type="EMBL" id="LQPQ01000148">
    <property type="protein sequence ID" value="ORW71282.1"/>
    <property type="molecule type" value="Genomic_DNA"/>
</dbReference>
<keyword evidence="2" id="KW-1185">Reference proteome</keyword>
<name>A0A1X2C5W0_9MYCO</name>
<evidence type="ECO:0000313" key="2">
    <source>
        <dbReference type="Proteomes" id="UP000193087"/>
    </source>
</evidence>
<protein>
    <submittedName>
        <fullName evidence="1">Uncharacterized protein</fullName>
    </submittedName>
</protein>
<evidence type="ECO:0000313" key="1">
    <source>
        <dbReference type="EMBL" id="ORW71282.1"/>
    </source>
</evidence>
<proteinExistence type="predicted"/>
<comment type="caution">
    <text evidence="1">The sequence shown here is derived from an EMBL/GenBank/DDBJ whole genome shotgun (WGS) entry which is preliminary data.</text>
</comment>
<dbReference type="AlphaFoldDB" id="A0A1X2C5W0"/>